<evidence type="ECO:0000256" key="3">
    <source>
        <dbReference type="ARBA" id="ARBA00023163"/>
    </source>
</evidence>
<dbReference type="EMBL" id="PDOC01000002">
    <property type="protein sequence ID" value="PIL46406.1"/>
    <property type="molecule type" value="Genomic_DNA"/>
</dbReference>
<evidence type="ECO:0000259" key="5">
    <source>
        <dbReference type="PROSITE" id="PS51078"/>
    </source>
</evidence>
<dbReference type="GO" id="GO:0003677">
    <property type="term" value="F:DNA binding"/>
    <property type="evidence" value="ECO:0007669"/>
    <property type="project" value="UniProtKB-KW"/>
</dbReference>
<dbReference type="InterPro" id="IPR050707">
    <property type="entry name" value="HTH_MetabolicPath_Reg"/>
</dbReference>
<dbReference type="InterPro" id="IPR029016">
    <property type="entry name" value="GAF-like_dom_sf"/>
</dbReference>
<dbReference type="SUPFAM" id="SSF55781">
    <property type="entry name" value="GAF domain-like"/>
    <property type="match status" value="1"/>
</dbReference>
<sequence length="286" mass="30759">MDGMILVRQVYGEATGIHMTSDDKGQVTERGGNGVAGSIEKACRILKAMTDPRNARLTDIATYCGMEKSTAMRVLDALMREEMVVRDPLSKRYTFGPEIARIGSYGQERFDWRLAGRASMVRLAGEFEDTVILSVLSGVETVCVDVQMGSYPIQANYQQLGSRRTLGVGSGGIALLAAMSDAEREAALSQIPPRLAGFPRISAELLSERIDAARRDGHAMLIDVVVDRIGGTAVAVKDRDGRPVAALSIVALSERVTGREKQLATALKREAAIIGANLADVGHGQR</sequence>
<evidence type="ECO:0000256" key="1">
    <source>
        <dbReference type="ARBA" id="ARBA00023015"/>
    </source>
</evidence>
<evidence type="ECO:0000313" key="7">
    <source>
        <dbReference type="Proteomes" id="UP000230390"/>
    </source>
</evidence>
<dbReference type="PANTHER" id="PTHR30136:SF35">
    <property type="entry name" value="HTH-TYPE TRANSCRIPTIONAL REGULATOR RV1719"/>
    <property type="match status" value="1"/>
</dbReference>
<dbReference type="PROSITE" id="PS51077">
    <property type="entry name" value="HTH_ICLR"/>
    <property type="match status" value="1"/>
</dbReference>
<evidence type="ECO:0000313" key="6">
    <source>
        <dbReference type="EMBL" id="PIL46406.1"/>
    </source>
</evidence>
<keyword evidence="2" id="KW-0238">DNA-binding</keyword>
<dbReference type="AlphaFoldDB" id="A0A2G8TK40"/>
<dbReference type="Pfam" id="PF01614">
    <property type="entry name" value="IclR_C"/>
    <property type="match status" value="1"/>
</dbReference>
<dbReference type="SMART" id="SM00346">
    <property type="entry name" value="HTH_ICLR"/>
    <property type="match status" value="1"/>
</dbReference>
<protein>
    <submittedName>
        <fullName evidence="6">IclR family transcriptional regulator</fullName>
    </submittedName>
</protein>
<feature type="domain" description="IclR-ED" evidence="5">
    <location>
        <begin position="98"/>
        <end position="286"/>
    </location>
</feature>
<dbReference type="InterPro" id="IPR036388">
    <property type="entry name" value="WH-like_DNA-bd_sf"/>
</dbReference>
<dbReference type="InterPro" id="IPR005471">
    <property type="entry name" value="Tscrpt_reg_IclR_N"/>
</dbReference>
<gene>
    <name evidence="6" type="ORF">CR105_04885</name>
</gene>
<feature type="domain" description="HTH iclR-type" evidence="4">
    <location>
        <begin position="36"/>
        <end position="97"/>
    </location>
</feature>
<evidence type="ECO:0000259" key="4">
    <source>
        <dbReference type="PROSITE" id="PS51077"/>
    </source>
</evidence>
<keyword evidence="1" id="KW-0805">Transcription regulation</keyword>
<dbReference type="Proteomes" id="UP000230390">
    <property type="component" value="Unassembled WGS sequence"/>
</dbReference>
<dbReference type="PANTHER" id="PTHR30136">
    <property type="entry name" value="HELIX-TURN-HELIX TRANSCRIPTIONAL REGULATOR, ICLR FAMILY"/>
    <property type="match status" value="1"/>
</dbReference>
<dbReference type="Gene3D" id="1.10.10.10">
    <property type="entry name" value="Winged helix-like DNA-binding domain superfamily/Winged helix DNA-binding domain"/>
    <property type="match status" value="1"/>
</dbReference>
<dbReference type="Gene3D" id="3.30.450.40">
    <property type="match status" value="1"/>
</dbReference>
<name>A0A2G8TK40_9BURK</name>
<dbReference type="InterPro" id="IPR036390">
    <property type="entry name" value="WH_DNA-bd_sf"/>
</dbReference>
<evidence type="ECO:0000256" key="2">
    <source>
        <dbReference type="ARBA" id="ARBA00023125"/>
    </source>
</evidence>
<comment type="caution">
    <text evidence="6">The sequence shown here is derived from an EMBL/GenBank/DDBJ whole genome shotgun (WGS) entry which is preliminary data.</text>
</comment>
<dbReference type="Pfam" id="PF09339">
    <property type="entry name" value="HTH_IclR"/>
    <property type="match status" value="1"/>
</dbReference>
<keyword evidence="3" id="KW-0804">Transcription</keyword>
<proteinExistence type="predicted"/>
<organism evidence="6 7">
    <name type="scientific">Massilia eurypsychrophila</name>
    <dbReference type="NCBI Taxonomy" id="1485217"/>
    <lineage>
        <taxon>Bacteria</taxon>
        <taxon>Pseudomonadati</taxon>
        <taxon>Pseudomonadota</taxon>
        <taxon>Betaproteobacteria</taxon>
        <taxon>Burkholderiales</taxon>
        <taxon>Oxalobacteraceae</taxon>
        <taxon>Telluria group</taxon>
        <taxon>Massilia</taxon>
    </lineage>
</organism>
<accession>A0A2G8TK40</accession>
<reference evidence="6 7" key="1">
    <citation type="submission" date="2017-10" db="EMBL/GenBank/DDBJ databases">
        <title>Massilia psychrophilum sp. nov., a novel purple-pigmented bacterium isolated from Tianshan glacier, Xinjiang Municipality, China.</title>
        <authorList>
            <person name="Wang H."/>
        </authorList>
    </citation>
    <scope>NUCLEOTIDE SEQUENCE [LARGE SCALE GENOMIC DNA]</scope>
    <source>
        <strain evidence="6 7">JCM 30074</strain>
    </source>
</reference>
<dbReference type="SUPFAM" id="SSF46785">
    <property type="entry name" value="Winged helix' DNA-binding domain"/>
    <property type="match status" value="1"/>
</dbReference>
<keyword evidence="7" id="KW-1185">Reference proteome</keyword>
<dbReference type="GO" id="GO:0003700">
    <property type="term" value="F:DNA-binding transcription factor activity"/>
    <property type="evidence" value="ECO:0007669"/>
    <property type="project" value="TreeGrafter"/>
</dbReference>
<dbReference type="InterPro" id="IPR014757">
    <property type="entry name" value="Tscrpt_reg_IclR_C"/>
</dbReference>
<dbReference type="PROSITE" id="PS51078">
    <property type="entry name" value="ICLR_ED"/>
    <property type="match status" value="1"/>
</dbReference>
<dbReference type="GO" id="GO:0045892">
    <property type="term" value="P:negative regulation of DNA-templated transcription"/>
    <property type="evidence" value="ECO:0007669"/>
    <property type="project" value="TreeGrafter"/>
</dbReference>